<dbReference type="EMBL" id="MU854337">
    <property type="protein sequence ID" value="KAK4042692.1"/>
    <property type="molecule type" value="Genomic_DNA"/>
</dbReference>
<accession>A0AAN6PKX2</accession>
<proteinExistence type="predicted"/>
<feature type="transmembrane region" description="Helical" evidence="1">
    <location>
        <begin position="71"/>
        <end position="92"/>
    </location>
</feature>
<evidence type="ECO:0000313" key="2">
    <source>
        <dbReference type="EMBL" id="KAK4042692.1"/>
    </source>
</evidence>
<keyword evidence="3" id="KW-1185">Reference proteome</keyword>
<protein>
    <submittedName>
        <fullName evidence="2">Uncharacterized protein</fullName>
    </submittedName>
</protein>
<evidence type="ECO:0000313" key="3">
    <source>
        <dbReference type="Proteomes" id="UP001303115"/>
    </source>
</evidence>
<reference evidence="3" key="1">
    <citation type="journal article" date="2023" name="Mol. Phylogenet. Evol.">
        <title>Genome-scale phylogeny and comparative genomics of the fungal order Sordariales.</title>
        <authorList>
            <person name="Hensen N."/>
            <person name="Bonometti L."/>
            <person name="Westerberg I."/>
            <person name="Brannstrom I.O."/>
            <person name="Guillou S."/>
            <person name="Cros-Aarteil S."/>
            <person name="Calhoun S."/>
            <person name="Haridas S."/>
            <person name="Kuo A."/>
            <person name="Mondo S."/>
            <person name="Pangilinan J."/>
            <person name="Riley R."/>
            <person name="LaButti K."/>
            <person name="Andreopoulos B."/>
            <person name="Lipzen A."/>
            <person name="Chen C."/>
            <person name="Yan M."/>
            <person name="Daum C."/>
            <person name="Ng V."/>
            <person name="Clum A."/>
            <person name="Steindorff A."/>
            <person name="Ohm R.A."/>
            <person name="Martin F."/>
            <person name="Silar P."/>
            <person name="Natvig D.O."/>
            <person name="Lalanne C."/>
            <person name="Gautier V."/>
            <person name="Ament-Velasquez S.L."/>
            <person name="Kruys A."/>
            <person name="Hutchinson M.I."/>
            <person name="Powell A.J."/>
            <person name="Barry K."/>
            <person name="Miller A.N."/>
            <person name="Grigoriev I.V."/>
            <person name="Debuchy R."/>
            <person name="Gladieux P."/>
            <person name="Hiltunen Thoren M."/>
            <person name="Johannesson H."/>
        </authorList>
    </citation>
    <scope>NUCLEOTIDE SEQUENCE [LARGE SCALE GENOMIC DNA]</scope>
    <source>
        <strain evidence="3">CBS 284.82</strain>
    </source>
</reference>
<organism evidence="2 3">
    <name type="scientific">Parachaetomium inaequale</name>
    <dbReference type="NCBI Taxonomy" id="2588326"/>
    <lineage>
        <taxon>Eukaryota</taxon>
        <taxon>Fungi</taxon>
        <taxon>Dikarya</taxon>
        <taxon>Ascomycota</taxon>
        <taxon>Pezizomycotina</taxon>
        <taxon>Sordariomycetes</taxon>
        <taxon>Sordariomycetidae</taxon>
        <taxon>Sordariales</taxon>
        <taxon>Chaetomiaceae</taxon>
        <taxon>Parachaetomium</taxon>
    </lineage>
</organism>
<name>A0AAN6PKX2_9PEZI</name>
<keyword evidence="1" id="KW-0812">Transmembrane</keyword>
<dbReference type="Proteomes" id="UP001303115">
    <property type="component" value="Unassembled WGS sequence"/>
</dbReference>
<sequence>MPTRTRLAARPLQTLSRTRQHQPIHRPFSIMHNLRTIARSFEPHPFQRLPVASTPAPADWARLVRRSLGQAVVYFPAFAVMLGWPYAAAVVLDGRM</sequence>
<comment type="caution">
    <text evidence="2">The sequence shown here is derived from an EMBL/GenBank/DDBJ whole genome shotgun (WGS) entry which is preliminary data.</text>
</comment>
<keyword evidence="1" id="KW-0472">Membrane</keyword>
<keyword evidence="1" id="KW-1133">Transmembrane helix</keyword>
<evidence type="ECO:0000256" key="1">
    <source>
        <dbReference type="SAM" id="Phobius"/>
    </source>
</evidence>
<dbReference type="AlphaFoldDB" id="A0AAN6PKX2"/>
<gene>
    <name evidence="2" type="ORF">C8A01DRAFT_33220</name>
</gene>